<keyword evidence="2" id="KW-1185">Reference proteome</keyword>
<protein>
    <submittedName>
        <fullName evidence="1">Uncharacterized protein</fullName>
    </submittedName>
</protein>
<name>A0A314ZCR8_PRUYE</name>
<dbReference type="EMBL" id="PJQY01000212">
    <property type="protein sequence ID" value="PQQ15917.1"/>
    <property type="molecule type" value="Genomic_DNA"/>
</dbReference>
<reference evidence="1 2" key="1">
    <citation type="submission" date="2018-02" db="EMBL/GenBank/DDBJ databases">
        <title>Draft genome of wild Prunus yedoensis var. nudiflora.</title>
        <authorList>
            <person name="Baek S."/>
            <person name="Kim J.-H."/>
            <person name="Choi K."/>
            <person name="Kim G.-B."/>
            <person name="Cho A."/>
            <person name="Jang H."/>
            <person name="Shin C.-H."/>
            <person name="Yu H.-J."/>
            <person name="Mun J.-H."/>
        </authorList>
    </citation>
    <scope>NUCLEOTIDE SEQUENCE [LARGE SCALE GENOMIC DNA]</scope>
    <source>
        <strain evidence="2">cv. Jeju island</strain>
        <tissue evidence="1">Leaf</tissue>
    </source>
</reference>
<evidence type="ECO:0000313" key="1">
    <source>
        <dbReference type="EMBL" id="PQQ15917.1"/>
    </source>
</evidence>
<dbReference type="PANTHER" id="PTHR36074:SF1">
    <property type="entry name" value="ISOPENTENYL-DIPHOSPHATE DELTA-ISOMERASE"/>
    <property type="match status" value="1"/>
</dbReference>
<accession>A0A314ZCR8</accession>
<organism evidence="1 2">
    <name type="scientific">Prunus yedoensis var. nudiflora</name>
    <dbReference type="NCBI Taxonomy" id="2094558"/>
    <lineage>
        <taxon>Eukaryota</taxon>
        <taxon>Viridiplantae</taxon>
        <taxon>Streptophyta</taxon>
        <taxon>Embryophyta</taxon>
        <taxon>Tracheophyta</taxon>
        <taxon>Spermatophyta</taxon>
        <taxon>Magnoliopsida</taxon>
        <taxon>eudicotyledons</taxon>
        <taxon>Gunneridae</taxon>
        <taxon>Pentapetalae</taxon>
        <taxon>rosids</taxon>
        <taxon>fabids</taxon>
        <taxon>Rosales</taxon>
        <taxon>Rosaceae</taxon>
        <taxon>Amygdaloideae</taxon>
        <taxon>Amygdaleae</taxon>
        <taxon>Prunus</taxon>
    </lineage>
</organism>
<gene>
    <name evidence="1" type="ORF">Pyn_39139</name>
</gene>
<evidence type="ECO:0000313" key="2">
    <source>
        <dbReference type="Proteomes" id="UP000250321"/>
    </source>
</evidence>
<proteinExistence type="predicted"/>
<dbReference type="Proteomes" id="UP000250321">
    <property type="component" value="Unassembled WGS sequence"/>
</dbReference>
<dbReference type="OrthoDB" id="1925570at2759"/>
<dbReference type="STRING" id="2094558.A0A314ZCR8"/>
<sequence>MAGIAIVLDLLRKNPTQTAQALHSSGFFSAKAAAAAAASVAAGAPYVYKTLFGNFRIPVAYCDAGTAWALAMTTLRSFLMFFLPLLEPRSNLEEDDDDFLPDTEEEQHVDYAVPIKKSVIQIVRETTVVTTRRILERLAVHYVSQRMAWKLLKDVPKSAMRKAGRKLPTLVFFFSVSRTTFRGHFLGVAASWLIQVGIEIYRFFSHMIKSKEEVDDIDTPEQLKLLATKVSSATIKCGASLVFASIGAGIGATLIRPSVGQWIGCAWWDLAGPVIISYCLGRIFPAEL</sequence>
<dbReference type="PANTHER" id="PTHR36074">
    <property type="entry name" value="ISOPENTENYL-DIPHOSPHATE DELTA-ISOMERASE"/>
    <property type="match status" value="1"/>
</dbReference>
<comment type="caution">
    <text evidence="1">The sequence shown here is derived from an EMBL/GenBank/DDBJ whole genome shotgun (WGS) entry which is preliminary data.</text>
</comment>
<dbReference type="AlphaFoldDB" id="A0A314ZCR8"/>